<gene>
    <name evidence="1" type="ORF">SAMN05444285_10967</name>
</gene>
<name>A0A1I0D736_9BACT</name>
<accession>A0A1I0D736</accession>
<dbReference type="EMBL" id="FOHT01000009">
    <property type="protein sequence ID" value="SET27998.1"/>
    <property type="molecule type" value="Genomic_DNA"/>
</dbReference>
<dbReference type="RefSeq" id="WP_074780402.1">
    <property type="nucleotide sequence ID" value="NZ_FOHT01000009.1"/>
</dbReference>
<organism evidence="1 2">
    <name type="scientific">Draconibacterium orientale</name>
    <dbReference type="NCBI Taxonomy" id="1168034"/>
    <lineage>
        <taxon>Bacteria</taxon>
        <taxon>Pseudomonadati</taxon>
        <taxon>Bacteroidota</taxon>
        <taxon>Bacteroidia</taxon>
        <taxon>Marinilabiliales</taxon>
        <taxon>Prolixibacteraceae</taxon>
        <taxon>Draconibacterium</taxon>
    </lineage>
</organism>
<protein>
    <submittedName>
        <fullName evidence="1">Uncharacterized protein</fullName>
    </submittedName>
</protein>
<evidence type="ECO:0000313" key="2">
    <source>
        <dbReference type="Proteomes" id="UP000181981"/>
    </source>
</evidence>
<proteinExistence type="predicted"/>
<dbReference type="Proteomes" id="UP000181981">
    <property type="component" value="Unassembled WGS sequence"/>
</dbReference>
<reference evidence="1 2" key="1">
    <citation type="submission" date="2016-10" db="EMBL/GenBank/DDBJ databases">
        <authorList>
            <person name="de Groot N.N."/>
        </authorList>
    </citation>
    <scope>NUCLEOTIDE SEQUENCE [LARGE SCALE GENOMIC DNA]</scope>
    <source>
        <strain evidence="1 2">DSM 25947</strain>
    </source>
</reference>
<dbReference type="OrthoDB" id="9787779at2"/>
<evidence type="ECO:0000313" key="1">
    <source>
        <dbReference type="EMBL" id="SET27998.1"/>
    </source>
</evidence>
<dbReference type="AlphaFoldDB" id="A0A1I0D736"/>
<sequence length="125" mass="14544">MKTIVFLIFVCCLNFTSFSQNEYAIKPLPRIEFDDFQKQQQHDYLTISPQLKLDDELPQSFFDDNTENLIDNLYLKLTTDVFMALGDNMPVVKPSDNFWNMPVAVPDSTNMYFIKEKRFGGDPGK</sequence>